<dbReference type="EMBL" id="JAIZAY010000014">
    <property type="protein sequence ID" value="KAJ8030040.1"/>
    <property type="molecule type" value="Genomic_DNA"/>
</dbReference>
<dbReference type="PANTHER" id="PTHR23022">
    <property type="entry name" value="TRANSPOSABLE ELEMENT-RELATED"/>
    <property type="match status" value="1"/>
</dbReference>
<dbReference type="AlphaFoldDB" id="A0A9Q1BNT8"/>
<dbReference type="OrthoDB" id="10006939at2759"/>
<evidence type="ECO:0000259" key="3">
    <source>
        <dbReference type="Pfam" id="PF13358"/>
    </source>
</evidence>
<sequence length="315" mass="36278">MPRRIPPHIRMRIVHLHKQGLSVTKIRESLKQEGIVAHYNGIHGIILRYEETGTVADRLHPGRPSQCPPIVDEIIENRLRNNDELTAADLQREITKETGKKISISTIKEHRQKLGWVCTGTRYCQLVRQANKKKRLIFALNCLSTGETFENVIFTDECSIELDNHANITFRNKNDKLSQRKLKPKPKHPLKVHVWAGISSAGATPIHIFEGIMDSQFYVENILRKVLLPFIQTNFSGNNYRFCQDNDPKHRSRLAMAFLEENNINYWETPAESPDMNPIENVWHELKHYLRKVSPRKKAKGCIPLIVASLCEGGR</sequence>
<accession>A0A9Q1BNT8</accession>
<dbReference type="InterPro" id="IPR009057">
    <property type="entry name" value="Homeodomain-like_sf"/>
</dbReference>
<comment type="caution">
    <text evidence="4">The sequence shown here is derived from an EMBL/GenBank/DDBJ whole genome shotgun (WGS) entry which is preliminary data.</text>
</comment>
<dbReference type="GO" id="GO:0006355">
    <property type="term" value="P:regulation of DNA-templated transcription"/>
    <property type="evidence" value="ECO:0007669"/>
    <property type="project" value="InterPro"/>
</dbReference>
<dbReference type="SUPFAM" id="SSF46689">
    <property type="entry name" value="Homeodomain-like"/>
    <property type="match status" value="1"/>
</dbReference>
<dbReference type="Pfam" id="PF00292">
    <property type="entry name" value="PAX"/>
    <property type="match status" value="1"/>
</dbReference>
<dbReference type="Pfam" id="PF13358">
    <property type="entry name" value="DDE_3"/>
    <property type="match status" value="1"/>
</dbReference>
<dbReference type="GO" id="GO:0003677">
    <property type="term" value="F:DNA binding"/>
    <property type="evidence" value="ECO:0007669"/>
    <property type="project" value="InterPro"/>
</dbReference>
<protein>
    <submittedName>
        <fullName evidence="4">Transposable element Tcb1 transposase</fullName>
    </submittedName>
</protein>
<gene>
    <name evidence="4" type="ORF">HOLleu_29611</name>
</gene>
<dbReference type="PANTHER" id="PTHR23022:SF135">
    <property type="entry name" value="SI:DKEY-77F5.3"/>
    <property type="match status" value="1"/>
</dbReference>
<dbReference type="InterPro" id="IPR036388">
    <property type="entry name" value="WH-like_DNA-bd_sf"/>
</dbReference>
<reference evidence="4" key="1">
    <citation type="submission" date="2021-10" db="EMBL/GenBank/DDBJ databases">
        <title>Tropical sea cucumber genome reveals ecological adaptation and Cuvierian tubules defense mechanism.</title>
        <authorList>
            <person name="Chen T."/>
        </authorList>
    </citation>
    <scope>NUCLEOTIDE SEQUENCE</scope>
    <source>
        <strain evidence="4">Nanhai2018</strain>
        <tissue evidence="4">Muscle</tissue>
    </source>
</reference>
<evidence type="ECO:0000259" key="2">
    <source>
        <dbReference type="Pfam" id="PF00292"/>
    </source>
</evidence>
<dbReference type="InterPro" id="IPR038717">
    <property type="entry name" value="Tc1-like_DDE_dom"/>
</dbReference>
<dbReference type="Gene3D" id="3.30.420.10">
    <property type="entry name" value="Ribonuclease H-like superfamily/Ribonuclease H"/>
    <property type="match status" value="1"/>
</dbReference>
<feature type="domain" description="Paired" evidence="2">
    <location>
        <begin position="3"/>
        <end position="97"/>
    </location>
</feature>
<dbReference type="InterPro" id="IPR036397">
    <property type="entry name" value="RNaseH_sf"/>
</dbReference>
<feature type="domain" description="Tc1-like transposase DDE" evidence="3">
    <location>
        <begin position="152"/>
        <end position="292"/>
    </location>
</feature>
<proteinExistence type="predicted"/>
<evidence type="ECO:0000313" key="4">
    <source>
        <dbReference type="EMBL" id="KAJ8030040.1"/>
    </source>
</evidence>
<dbReference type="InterPro" id="IPR052338">
    <property type="entry name" value="Transposase_5"/>
</dbReference>
<dbReference type="InterPro" id="IPR001523">
    <property type="entry name" value="Paired_dom"/>
</dbReference>
<name>A0A9Q1BNT8_HOLLE</name>
<organism evidence="4 5">
    <name type="scientific">Holothuria leucospilota</name>
    <name type="common">Black long sea cucumber</name>
    <name type="synonym">Mertensiothuria leucospilota</name>
    <dbReference type="NCBI Taxonomy" id="206669"/>
    <lineage>
        <taxon>Eukaryota</taxon>
        <taxon>Metazoa</taxon>
        <taxon>Echinodermata</taxon>
        <taxon>Eleutherozoa</taxon>
        <taxon>Echinozoa</taxon>
        <taxon>Holothuroidea</taxon>
        <taxon>Aspidochirotacea</taxon>
        <taxon>Aspidochirotida</taxon>
        <taxon>Holothuriidae</taxon>
        <taxon>Holothuria</taxon>
    </lineage>
</organism>
<evidence type="ECO:0000313" key="5">
    <source>
        <dbReference type="Proteomes" id="UP001152320"/>
    </source>
</evidence>
<dbReference type="Gene3D" id="1.10.10.10">
    <property type="entry name" value="Winged helix-like DNA-binding domain superfamily/Winged helix DNA-binding domain"/>
    <property type="match status" value="1"/>
</dbReference>
<keyword evidence="1" id="KW-0563">Paired box</keyword>
<dbReference type="Proteomes" id="UP001152320">
    <property type="component" value="Chromosome 14"/>
</dbReference>
<keyword evidence="5" id="KW-1185">Reference proteome</keyword>
<evidence type="ECO:0000256" key="1">
    <source>
        <dbReference type="ARBA" id="ARBA00022724"/>
    </source>
</evidence>